<dbReference type="PROSITE" id="PS50268">
    <property type="entry name" value="CADHERIN_2"/>
    <property type="match status" value="1"/>
</dbReference>
<evidence type="ECO:0000313" key="5">
    <source>
        <dbReference type="EnsemblMetazoa" id="HelroP179358"/>
    </source>
</evidence>
<dbReference type="AlphaFoldDB" id="T1FEL7"/>
<dbReference type="HOGENOM" id="CLU_693144_0_0_1"/>
<dbReference type="RefSeq" id="XP_009026440.1">
    <property type="nucleotide sequence ID" value="XM_009028192.1"/>
</dbReference>
<evidence type="ECO:0000313" key="4">
    <source>
        <dbReference type="EMBL" id="ESN95581.1"/>
    </source>
</evidence>
<dbReference type="InParanoid" id="T1FEL7"/>
<reference evidence="5" key="3">
    <citation type="submission" date="2015-06" db="UniProtKB">
        <authorList>
            <consortium name="EnsemblMetazoa"/>
        </authorList>
    </citation>
    <scope>IDENTIFICATION</scope>
</reference>
<dbReference type="GO" id="GO:0007156">
    <property type="term" value="P:homophilic cell adhesion via plasma membrane adhesion molecules"/>
    <property type="evidence" value="ECO:0007669"/>
    <property type="project" value="InterPro"/>
</dbReference>
<dbReference type="Proteomes" id="UP000015101">
    <property type="component" value="Unassembled WGS sequence"/>
</dbReference>
<evidence type="ECO:0000313" key="6">
    <source>
        <dbReference type="Proteomes" id="UP000015101"/>
    </source>
</evidence>
<dbReference type="GeneID" id="20207266"/>
<dbReference type="InterPro" id="IPR002126">
    <property type="entry name" value="Cadherin-like_dom"/>
</dbReference>
<dbReference type="InterPro" id="IPR015919">
    <property type="entry name" value="Cadherin-like_sf"/>
</dbReference>
<evidence type="ECO:0000256" key="1">
    <source>
        <dbReference type="PROSITE-ProRule" id="PRU00043"/>
    </source>
</evidence>
<dbReference type="CTD" id="20207266"/>
<feature type="chain" id="PRO_5010980644" description="Cadherin domain-containing protein" evidence="2">
    <location>
        <begin position="26"/>
        <end position="398"/>
    </location>
</feature>
<protein>
    <recommendedName>
        <fullName evidence="3">Cadherin domain-containing protein</fullName>
    </recommendedName>
</protein>
<dbReference type="EMBL" id="KB097519">
    <property type="protein sequence ID" value="ESN95581.1"/>
    <property type="molecule type" value="Genomic_DNA"/>
</dbReference>
<dbReference type="SUPFAM" id="SSF49313">
    <property type="entry name" value="Cadherin-like"/>
    <property type="match status" value="1"/>
</dbReference>
<keyword evidence="1" id="KW-0106">Calcium</keyword>
<keyword evidence="6" id="KW-1185">Reference proteome</keyword>
<reference evidence="4 6" key="2">
    <citation type="journal article" date="2013" name="Nature">
        <title>Insights into bilaterian evolution from three spiralian genomes.</title>
        <authorList>
            <person name="Simakov O."/>
            <person name="Marletaz F."/>
            <person name="Cho S.J."/>
            <person name="Edsinger-Gonzales E."/>
            <person name="Havlak P."/>
            <person name="Hellsten U."/>
            <person name="Kuo D.H."/>
            <person name="Larsson T."/>
            <person name="Lv J."/>
            <person name="Arendt D."/>
            <person name="Savage R."/>
            <person name="Osoegawa K."/>
            <person name="de Jong P."/>
            <person name="Grimwood J."/>
            <person name="Chapman J.A."/>
            <person name="Shapiro H."/>
            <person name="Aerts A."/>
            <person name="Otillar R.P."/>
            <person name="Terry A.Y."/>
            <person name="Boore J.L."/>
            <person name="Grigoriev I.V."/>
            <person name="Lindberg D.R."/>
            <person name="Seaver E.C."/>
            <person name="Weisblat D.A."/>
            <person name="Putnam N.H."/>
            <person name="Rokhsar D.S."/>
        </authorList>
    </citation>
    <scope>NUCLEOTIDE SEQUENCE</scope>
</reference>
<evidence type="ECO:0000256" key="2">
    <source>
        <dbReference type="SAM" id="SignalP"/>
    </source>
</evidence>
<feature type="signal peptide" evidence="2">
    <location>
        <begin position="1"/>
        <end position="25"/>
    </location>
</feature>
<dbReference type="GO" id="GO:0016020">
    <property type="term" value="C:membrane"/>
    <property type="evidence" value="ECO:0007669"/>
    <property type="project" value="InterPro"/>
</dbReference>
<accession>T1FEL7</accession>
<evidence type="ECO:0000259" key="3">
    <source>
        <dbReference type="PROSITE" id="PS50268"/>
    </source>
</evidence>
<organism evidence="5 6">
    <name type="scientific">Helobdella robusta</name>
    <name type="common">Californian leech</name>
    <dbReference type="NCBI Taxonomy" id="6412"/>
    <lineage>
        <taxon>Eukaryota</taxon>
        <taxon>Metazoa</taxon>
        <taxon>Spiralia</taxon>
        <taxon>Lophotrochozoa</taxon>
        <taxon>Annelida</taxon>
        <taxon>Clitellata</taxon>
        <taxon>Hirudinea</taxon>
        <taxon>Rhynchobdellida</taxon>
        <taxon>Glossiphoniidae</taxon>
        <taxon>Helobdella</taxon>
    </lineage>
</organism>
<dbReference type="KEGG" id="hro:HELRODRAFT_179358"/>
<dbReference type="GO" id="GO:0005509">
    <property type="term" value="F:calcium ion binding"/>
    <property type="evidence" value="ECO:0007669"/>
    <property type="project" value="UniProtKB-UniRule"/>
</dbReference>
<dbReference type="Gene3D" id="2.60.40.60">
    <property type="entry name" value="Cadherins"/>
    <property type="match status" value="1"/>
</dbReference>
<name>T1FEL7_HELRO</name>
<dbReference type="EMBL" id="AMQM01006816">
    <property type="status" value="NOT_ANNOTATED_CDS"/>
    <property type="molecule type" value="Genomic_DNA"/>
</dbReference>
<dbReference type="EnsemblMetazoa" id="HelroT179358">
    <property type="protein sequence ID" value="HelroP179358"/>
    <property type="gene ID" value="HelroG179358"/>
</dbReference>
<keyword evidence="2" id="KW-0732">Signal</keyword>
<feature type="domain" description="Cadherin" evidence="3">
    <location>
        <begin position="96"/>
        <end position="162"/>
    </location>
</feature>
<reference evidence="6" key="1">
    <citation type="submission" date="2012-12" db="EMBL/GenBank/DDBJ databases">
        <authorList>
            <person name="Hellsten U."/>
            <person name="Grimwood J."/>
            <person name="Chapman J.A."/>
            <person name="Shapiro H."/>
            <person name="Aerts A."/>
            <person name="Otillar R.P."/>
            <person name="Terry A.Y."/>
            <person name="Boore J.L."/>
            <person name="Simakov O."/>
            <person name="Marletaz F."/>
            <person name="Cho S.-J."/>
            <person name="Edsinger-Gonzales E."/>
            <person name="Havlak P."/>
            <person name="Kuo D.-H."/>
            <person name="Larsson T."/>
            <person name="Lv J."/>
            <person name="Arendt D."/>
            <person name="Savage R."/>
            <person name="Osoegawa K."/>
            <person name="de Jong P."/>
            <person name="Lindberg D.R."/>
            <person name="Seaver E.C."/>
            <person name="Weisblat D.A."/>
            <person name="Putnam N.H."/>
            <person name="Grigoriev I.V."/>
            <person name="Rokhsar D.S."/>
        </authorList>
    </citation>
    <scope>NUCLEOTIDE SEQUENCE</scope>
</reference>
<proteinExistence type="predicted"/>
<sequence length="398" mass="44743">MLPIAQVSYTIWLWSFIHIIGRVSAQQPGFSSPSYFFRLFQDAPVNTFVGQITLCQSMASSLLPSSNLSSSFSSSSFSSSFSSSSPFSCIKSQSSYFLLNENQLDFSIDRSTGVITTKNTKSTSTPLHFRYNVTTVATSSGTSYVTTVAIEISRYNKFAPRFASGDVYRLGLFFNRSISANYALSKNFNEPNSNYKNTKDFNNLNNNIFNKNADKNSHNNSSTTNKLNENVDASNNYLIITELYAADDDSRDGFDDDQYNNFIQFEIVNITILNKNNNTNNNIINSYNNIPQQTIQQAINRLISIHQQNGTILTNQLNELLYYIYPNLTFAIWVRAFNPDCSPVQATNISVVVDVVDISGLFCCMSLFRNNFNGRAKSHNAGFLEGIFTDFWNIAINK</sequence>
<gene>
    <name evidence="5" type="primary">20207266</name>
    <name evidence="4" type="ORF">HELRODRAFT_179358</name>
</gene>